<evidence type="ECO:0000259" key="1">
    <source>
        <dbReference type="Pfam" id="PF11864"/>
    </source>
</evidence>
<dbReference type="InterPro" id="IPR003913">
    <property type="entry name" value="Tuberin"/>
</dbReference>
<dbReference type="Proteomes" id="UP001274896">
    <property type="component" value="Unassembled WGS sequence"/>
</dbReference>
<keyword evidence="3" id="KW-1185">Reference proteome</keyword>
<dbReference type="GO" id="GO:0032007">
    <property type="term" value="P:negative regulation of TOR signaling"/>
    <property type="evidence" value="ECO:0007669"/>
    <property type="project" value="InterPro"/>
</dbReference>
<dbReference type="PANTHER" id="PTHR10063:SF0">
    <property type="entry name" value="TUBERIN"/>
    <property type="match status" value="1"/>
</dbReference>
<dbReference type="AlphaFoldDB" id="A0AAE0UN88"/>
<dbReference type="PANTHER" id="PTHR10063">
    <property type="entry name" value="TUBERIN"/>
    <property type="match status" value="1"/>
</dbReference>
<sequence length="340" mass="38747">MNKQPSKESLKDKLKGVFGLTPRIPTKQTESKPSECIVTHDILKDLAPECGLNNRIRVINHVCELARSKKFEENAVEALWKAVEDMMQPEQPSEARHAVLLLLRAIIQGQGERLGPLRAYFFKIIWDYQPCNEDLPERLGVFKALTENGKDVTYLEDEIARFVVVWMETGLTADFLHVLVNLVKFNSCYLDQNVSLMVQKICLLCNQTTSSTDIEVALQVLDAVVCYNCLPSDSLTIFVITLCRTVNVKEFCESCWKLMRKVLGTHLGHSAIYTMCRIMEERAYTEDAALLRGAVFFVGMALWGAHRLPTLKNTPTLVLPSFYKNIISFRLKKERYEHLG</sequence>
<dbReference type="EMBL" id="JAUCMX010000025">
    <property type="protein sequence ID" value="KAK3510872.1"/>
    <property type="molecule type" value="Genomic_DNA"/>
</dbReference>
<organism evidence="2 3">
    <name type="scientific">Hemibagrus guttatus</name>
    <dbReference type="NCBI Taxonomy" id="175788"/>
    <lineage>
        <taxon>Eukaryota</taxon>
        <taxon>Metazoa</taxon>
        <taxon>Chordata</taxon>
        <taxon>Craniata</taxon>
        <taxon>Vertebrata</taxon>
        <taxon>Euteleostomi</taxon>
        <taxon>Actinopterygii</taxon>
        <taxon>Neopterygii</taxon>
        <taxon>Teleostei</taxon>
        <taxon>Ostariophysi</taxon>
        <taxon>Siluriformes</taxon>
        <taxon>Bagridae</taxon>
        <taxon>Hemibagrus</taxon>
    </lineage>
</organism>
<dbReference type="GO" id="GO:0005634">
    <property type="term" value="C:nucleus"/>
    <property type="evidence" value="ECO:0007669"/>
    <property type="project" value="InterPro"/>
</dbReference>
<protein>
    <recommendedName>
        <fullName evidence="1">Tuberin N-terminal domain-containing protein</fullName>
    </recommendedName>
</protein>
<dbReference type="GO" id="GO:0033596">
    <property type="term" value="C:TSC1-TSC2 complex"/>
    <property type="evidence" value="ECO:0007669"/>
    <property type="project" value="InterPro"/>
</dbReference>
<feature type="domain" description="Tuberin N-terminal" evidence="1">
    <location>
        <begin position="52"/>
        <end position="325"/>
    </location>
</feature>
<dbReference type="PRINTS" id="PR01431">
    <property type="entry name" value="TUBERIN"/>
</dbReference>
<gene>
    <name evidence="2" type="ORF">QTP70_022848</name>
</gene>
<dbReference type="InterPro" id="IPR016024">
    <property type="entry name" value="ARM-type_fold"/>
</dbReference>
<dbReference type="SUPFAM" id="SSF48371">
    <property type="entry name" value="ARM repeat"/>
    <property type="match status" value="1"/>
</dbReference>
<dbReference type="InterPro" id="IPR024584">
    <property type="entry name" value="Tuberin_N"/>
</dbReference>
<dbReference type="GO" id="GO:0051726">
    <property type="term" value="P:regulation of cell cycle"/>
    <property type="evidence" value="ECO:0007669"/>
    <property type="project" value="TreeGrafter"/>
</dbReference>
<dbReference type="InterPro" id="IPR027107">
    <property type="entry name" value="Tuberin/Ral-act_asu"/>
</dbReference>
<reference evidence="2" key="1">
    <citation type="submission" date="2023-06" db="EMBL/GenBank/DDBJ databases">
        <title>Male Hemibagrus guttatus genome.</title>
        <authorList>
            <person name="Bian C."/>
        </authorList>
    </citation>
    <scope>NUCLEOTIDE SEQUENCE</scope>
    <source>
        <strain evidence="2">Male_cb2023</strain>
        <tissue evidence="2">Muscle</tissue>
    </source>
</reference>
<dbReference type="GO" id="GO:0046627">
    <property type="term" value="P:negative regulation of insulin receptor signaling pathway"/>
    <property type="evidence" value="ECO:0007669"/>
    <property type="project" value="TreeGrafter"/>
</dbReference>
<dbReference type="GO" id="GO:0051898">
    <property type="term" value="P:negative regulation of phosphatidylinositol 3-kinase/protein kinase B signal transduction"/>
    <property type="evidence" value="ECO:0007669"/>
    <property type="project" value="TreeGrafter"/>
</dbReference>
<comment type="caution">
    <text evidence="2">The sequence shown here is derived from an EMBL/GenBank/DDBJ whole genome shotgun (WGS) entry which is preliminary data.</text>
</comment>
<name>A0AAE0UN88_9TELE</name>
<dbReference type="GO" id="GO:0030178">
    <property type="term" value="P:negative regulation of Wnt signaling pathway"/>
    <property type="evidence" value="ECO:0007669"/>
    <property type="project" value="TreeGrafter"/>
</dbReference>
<accession>A0AAE0UN88</accession>
<evidence type="ECO:0000313" key="3">
    <source>
        <dbReference type="Proteomes" id="UP001274896"/>
    </source>
</evidence>
<dbReference type="Pfam" id="PF11864">
    <property type="entry name" value="DUF3384"/>
    <property type="match status" value="1"/>
</dbReference>
<evidence type="ECO:0000313" key="2">
    <source>
        <dbReference type="EMBL" id="KAK3510872.1"/>
    </source>
</evidence>
<dbReference type="GO" id="GO:0005096">
    <property type="term" value="F:GTPase activator activity"/>
    <property type="evidence" value="ECO:0007669"/>
    <property type="project" value="InterPro"/>
</dbReference>
<proteinExistence type="predicted"/>